<feature type="domain" description="SANT" evidence="4">
    <location>
        <begin position="87"/>
        <end position="146"/>
    </location>
</feature>
<dbReference type="GO" id="GO:0005634">
    <property type="term" value="C:nucleus"/>
    <property type="evidence" value="ECO:0007669"/>
    <property type="project" value="TreeGrafter"/>
</dbReference>
<name>A0A6P7EZS1_DIAVI</name>
<evidence type="ECO:0000259" key="4">
    <source>
        <dbReference type="PROSITE" id="PS51293"/>
    </source>
</evidence>
<keyword evidence="2" id="KW-0539">Nucleus</keyword>
<dbReference type="RefSeq" id="XP_028128511.1">
    <property type="nucleotide sequence ID" value="XM_028272710.1"/>
</dbReference>
<protein>
    <submittedName>
        <fullName evidence="5">Uncharacterized protein LOC114324835</fullName>
    </submittedName>
</protein>
<evidence type="ECO:0000256" key="2">
    <source>
        <dbReference type="ARBA" id="ARBA00023242"/>
    </source>
</evidence>
<dbReference type="PANTHER" id="PTHR21677:SF1">
    <property type="entry name" value="PROTEIN CRAMPED-LIKE"/>
    <property type="match status" value="1"/>
</dbReference>
<feature type="compositionally biased region" description="Basic and acidic residues" evidence="3">
    <location>
        <begin position="376"/>
        <end position="398"/>
    </location>
</feature>
<gene>
    <name evidence="5" type="primary">LOC114324835</name>
</gene>
<proteinExistence type="predicted"/>
<dbReference type="GO" id="GO:0007389">
    <property type="term" value="P:pattern specification process"/>
    <property type="evidence" value="ECO:0007669"/>
    <property type="project" value="TreeGrafter"/>
</dbReference>
<dbReference type="InterPro" id="IPR055315">
    <property type="entry name" value="Cramped-like"/>
</dbReference>
<evidence type="ECO:0000256" key="1">
    <source>
        <dbReference type="ARBA" id="ARBA00023125"/>
    </source>
</evidence>
<keyword evidence="1" id="KW-0238">DNA-binding</keyword>
<dbReference type="KEGG" id="dvv:114324835"/>
<dbReference type="AlphaFoldDB" id="A0A6P7EZS1"/>
<accession>A0A6P7EZS1</accession>
<dbReference type="PANTHER" id="PTHR21677">
    <property type="entry name" value="CRAMPED PROTEIN"/>
    <property type="match status" value="1"/>
</dbReference>
<sequence>MDAKTETNPEEKLNTDVPVPMTIKEEELLGSLTISDVPELKGQQLRSSARVFKKMRLDSVVLAVPEKESEKKEESKQESKKCFRPLWSSDDKNLFFEALNEYGKDFENIQLYISSKFRKKGVPDHFIKTKDQIRHLYYRTWQKISKYLKFSEGIKKVTQELYGLINYGELRKKLGSVNEKYLVKLNKLIYKGVIILRVKGKSIKVKTPSCKALRKLNQLDDKYEEVTLPNRLTVELRPKDMASFLKVQSMAQNPRLKTYMPLQKRLSNLIECLSKKWKTVDANVYDKVLLSGSLIKDDAMPPKKEVDASKEKLNPLLRITPPPDIKIEVPSISLGEYFTRQSICFNSYETRLGIQNFKSYNNFKMMNKGTKKGSRVRADSISDKSEKSPQKSNSHNDEDNCDIVADTETSNEAKDTIKGVSAFFKTEVEEVTVEEVKVEEKVIPEVDNTAELEKQERINSIKRGWTVIDSESITLGEIYLMFGVNSKLVLEYSWDPPETLKTESTDDTLKTAGEDPDVAELSAANLGKKLSLSDSLLQLLSVAKLHYRKNIIKCPCGHVCGAKNNVQLKRDVETKIRKILTDIDKCAEDGEEKDHLYENGTTFVRPPVYIQPKIPISSYYQANAIHLSSQIDSIQRLTPRYCNRRGRRPRSKQVVVERKLPLLPNNVESGHQIVRMNIISKEEPKVVPIPIEPKPVVTTTNLFIQQAQEPCTSTSTSYLVVRPDQLVDETLKPPDLDMEPASPSGVLKEAESWINSECDYSLSSLLGHLESPMKSGSNIINEDSRMSQDVDAQLHSMMTQNSIDFSANFADLAAEVARDGKCELG</sequence>
<organism evidence="5">
    <name type="scientific">Diabrotica virgifera virgifera</name>
    <name type="common">western corn rootworm</name>
    <dbReference type="NCBI Taxonomy" id="50390"/>
    <lineage>
        <taxon>Eukaryota</taxon>
        <taxon>Metazoa</taxon>
        <taxon>Ecdysozoa</taxon>
        <taxon>Arthropoda</taxon>
        <taxon>Hexapoda</taxon>
        <taxon>Insecta</taxon>
        <taxon>Pterygota</taxon>
        <taxon>Neoptera</taxon>
        <taxon>Endopterygota</taxon>
        <taxon>Coleoptera</taxon>
        <taxon>Polyphaga</taxon>
        <taxon>Cucujiformia</taxon>
        <taxon>Chrysomeloidea</taxon>
        <taxon>Chrysomelidae</taxon>
        <taxon>Galerucinae</taxon>
        <taxon>Diabroticina</taxon>
        <taxon>Diabroticites</taxon>
        <taxon>Diabrotica</taxon>
    </lineage>
</organism>
<dbReference type="InParanoid" id="A0A6P7EZS1"/>
<dbReference type="PROSITE" id="PS51293">
    <property type="entry name" value="SANT"/>
    <property type="match status" value="1"/>
</dbReference>
<reference evidence="5" key="1">
    <citation type="submission" date="2025-08" db="UniProtKB">
        <authorList>
            <consortium name="RefSeq"/>
        </authorList>
    </citation>
    <scope>IDENTIFICATION</scope>
    <source>
        <tissue evidence="5">Whole insect</tissue>
    </source>
</reference>
<dbReference type="GO" id="GO:0003682">
    <property type="term" value="F:chromatin binding"/>
    <property type="evidence" value="ECO:0007669"/>
    <property type="project" value="InterPro"/>
</dbReference>
<dbReference type="FunCoup" id="A0A6P7EZS1">
    <property type="interactions" value="480"/>
</dbReference>
<dbReference type="InterPro" id="IPR017884">
    <property type="entry name" value="SANT_dom"/>
</dbReference>
<feature type="region of interest" description="Disordered" evidence="3">
    <location>
        <begin position="368"/>
        <end position="401"/>
    </location>
</feature>
<evidence type="ECO:0000256" key="3">
    <source>
        <dbReference type="SAM" id="MobiDB-lite"/>
    </source>
</evidence>
<dbReference type="GO" id="GO:0003677">
    <property type="term" value="F:DNA binding"/>
    <property type="evidence" value="ECO:0007669"/>
    <property type="project" value="UniProtKB-KW"/>
</dbReference>
<dbReference type="Gene3D" id="1.20.58.1880">
    <property type="match status" value="1"/>
</dbReference>
<dbReference type="OrthoDB" id="515799at2759"/>
<evidence type="ECO:0000313" key="5">
    <source>
        <dbReference type="RefSeq" id="XP_028128511.1"/>
    </source>
</evidence>